<keyword evidence="7" id="KW-1185">Reference proteome</keyword>
<comment type="caution">
    <text evidence="6">The sequence shown here is derived from an EMBL/GenBank/DDBJ whole genome shotgun (WGS) entry which is preliminary data.</text>
</comment>
<dbReference type="PANTHER" id="PTHR48022:SF14">
    <property type="entry name" value="MAJOR FACILITATOR SUPERFAMILY (MFS) PROFILE DOMAIN-CONTAINING PROTEIN-RELATED"/>
    <property type="match status" value="1"/>
</dbReference>
<evidence type="ECO:0000256" key="5">
    <source>
        <dbReference type="SAM" id="Phobius"/>
    </source>
</evidence>
<keyword evidence="2 5" id="KW-0812">Transmembrane</keyword>
<evidence type="ECO:0000256" key="1">
    <source>
        <dbReference type="ARBA" id="ARBA00004141"/>
    </source>
</evidence>
<dbReference type="InterPro" id="IPR005828">
    <property type="entry name" value="MFS_sugar_transport-like"/>
</dbReference>
<dbReference type="EMBL" id="MU853341">
    <property type="protein sequence ID" value="KAK4112914.1"/>
    <property type="molecule type" value="Genomic_DNA"/>
</dbReference>
<reference evidence="6" key="2">
    <citation type="submission" date="2023-05" db="EMBL/GenBank/DDBJ databases">
        <authorList>
            <consortium name="Lawrence Berkeley National Laboratory"/>
            <person name="Steindorff A."/>
            <person name="Hensen N."/>
            <person name="Bonometti L."/>
            <person name="Westerberg I."/>
            <person name="Brannstrom I.O."/>
            <person name="Guillou S."/>
            <person name="Cros-Aarteil S."/>
            <person name="Calhoun S."/>
            <person name="Haridas S."/>
            <person name="Kuo A."/>
            <person name="Mondo S."/>
            <person name="Pangilinan J."/>
            <person name="Riley R."/>
            <person name="Labutti K."/>
            <person name="Andreopoulos B."/>
            <person name="Lipzen A."/>
            <person name="Chen C."/>
            <person name="Yanf M."/>
            <person name="Daum C."/>
            <person name="Ng V."/>
            <person name="Clum A."/>
            <person name="Ohm R."/>
            <person name="Martin F."/>
            <person name="Silar P."/>
            <person name="Natvig D."/>
            <person name="Lalanne C."/>
            <person name="Gautier V."/>
            <person name="Ament-Velasquez S.L."/>
            <person name="Kruys A."/>
            <person name="Hutchinson M.I."/>
            <person name="Powell A.J."/>
            <person name="Barry K."/>
            <person name="Miller A.N."/>
            <person name="Grigoriev I.V."/>
            <person name="Debuchy R."/>
            <person name="Gladieux P."/>
            <person name="Thoren M.H."/>
            <person name="Johannesson H."/>
        </authorList>
    </citation>
    <scope>NUCLEOTIDE SEQUENCE</scope>
    <source>
        <strain evidence="6">CBS 508.74</strain>
    </source>
</reference>
<dbReference type="InterPro" id="IPR036259">
    <property type="entry name" value="MFS_trans_sf"/>
</dbReference>
<organism evidence="6 7">
    <name type="scientific">Canariomyces notabilis</name>
    <dbReference type="NCBI Taxonomy" id="2074819"/>
    <lineage>
        <taxon>Eukaryota</taxon>
        <taxon>Fungi</taxon>
        <taxon>Dikarya</taxon>
        <taxon>Ascomycota</taxon>
        <taxon>Pezizomycotina</taxon>
        <taxon>Sordariomycetes</taxon>
        <taxon>Sordariomycetidae</taxon>
        <taxon>Sordariales</taxon>
        <taxon>Chaetomiaceae</taxon>
        <taxon>Canariomyces</taxon>
    </lineage>
</organism>
<dbReference type="InterPro" id="IPR050360">
    <property type="entry name" value="MFS_Sugar_Transporters"/>
</dbReference>
<dbReference type="Proteomes" id="UP001302812">
    <property type="component" value="Unassembled WGS sequence"/>
</dbReference>
<dbReference type="GO" id="GO:0005351">
    <property type="term" value="F:carbohydrate:proton symporter activity"/>
    <property type="evidence" value="ECO:0007669"/>
    <property type="project" value="TreeGrafter"/>
</dbReference>
<evidence type="ECO:0000256" key="4">
    <source>
        <dbReference type="ARBA" id="ARBA00023136"/>
    </source>
</evidence>
<evidence type="ECO:0000256" key="3">
    <source>
        <dbReference type="ARBA" id="ARBA00022989"/>
    </source>
</evidence>
<name>A0AAN6YTU4_9PEZI</name>
<evidence type="ECO:0000256" key="2">
    <source>
        <dbReference type="ARBA" id="ARBA00022692"/>
    </source>
</evidence>
<evidence type="ECO:0000313" key="6">
    <source>
        <dbReference type="EMBL" id="KAK4112914.1"/>
    </source>
</evidence>
<dbReference type="Gene3D" id="1.20.1250.20">
    <property type="entry name" value="MFS general substrate transporter like domains"/>
    <property type="match status" value="1"/>
</dbReference>
<protein>
    <submittedName>
        <fullName evidence="6">Uncharacterized protein</fullName>
    </submittedName>
</protein>
<dbReference type="PANTHER" id="PTHR48022">
    <property type="entry name" value="PLASTIDIC GLUCOSE TRANSPORTER 4"/>
    <property type="match status" value="1"/>
</dbReference>
<sequence length="98" mass="11387">MHESPRWLVEHGRTDEALDTLQFYREGYYTPGEVETELTEIERAVAAFRISGLTWVSLFTDSSLFARMWRAALLQFMAQICLSVPLTILRRRATIMMS</sequence>
<dbReference type="RefSeq" id="XP_064670484.1">
    <property type="nucleotide sequence ID" value="XM_064817717.1"/>
</dbReference>
<keyword evidence="4 5" id="KW-0472">Membrane</keyword>
<accession>A0AAN6YTU4</accession>
<evidence type="ECO:0000313" key="7">
    <source>
        <dbReference type="Proteomes" id="UP001302812"/>
    </source>
</evidence>
<reference evidence="6" key="1">
    <citation type="journal article" date="2023" name="Mol. Phylogenet. Evol.">
        <title>Genome-scale phylogeny and comparative genomics of the fungal order Sordariales.</title>
        <authorList>
            <person name="Hensen N."/>
            <person name="Bonometti L."/>
            <person name="Westerberg I."/>
            <person name="Brannstrom I.O."/>
            <person name="Guillou S."/>
            <person name="Cros-Aarteil S."/>
            <person name="Calhoun S."/>
            <person name="Haridas S."/>
            <person name="Kuo A."/>
            <person name="Mondo S."/>
            <person name="Pangilinan J."/>
            <person name="Riley R."/>
            <person name="LaButti K."/>
            <person name="Andreopoulos B."/>
            <person name="Lipzen A."/>
            <person name="Chen C."/>
            <person name="Yan M."/>
            <person name="Daum C."/>
            <person name="Ng V."/>
            <person name="Clum A."/>
            <person name="Steindorff A."/>
            <person name="Ohm R.A."/>
            <person name="Martin F."/>
            <person name="Silar P."/>
            <person name="Natvig D.O."/>
            <person name="Lalanne C."/>
            <person name="Gautier V."/>
            <person name="Ament-Velasquez S.L."/>
            <person name="Kruys A."/>
            <person name="Hutchinson M.I."/>
            <person name="Powell A.J."/>
            <person name="Barry K."/>
            <person name="Miller A.N."/>
            <person name="Grigoriev I.V."/>
            <person name="Debuchy R."/>
            <person name="Gladieux P."/>
            <person name="Hiltunen Thoren M."/>
            <person name="Johannesson H."/>
        </authorList>
    </citation>
    <scope>NUCLEOTIDE SEQUENCE</scope>
    <source>
        <strain evidence="6">CBS 508.74</strain>
    </source>
</reference>
<feature type="transmembrane region" description="Helical" evidence="5">
    <location>
        <begin position="68"/>
        <end position="89"/>
    </location>
</feature>
<proteinExistence type="predicted"/>
<comment type="subcellular location">
    <subcellularLocation>
        <location evidence="1">Membrane</location>
        <topology evidence="1">Multi-pass membrane protein</topology>
    </subcellularLocation>
</comment>
<dbReference type="Pfam" id="PF00083">
    <property type="entry name" value="Sugar_tr"/>
    <property type="match status" value="1"/>
</dbReference>
<dbReference type="AlphaFoldDB" id="A0AAN6YTU4"/>
<keyword evidence="3 5" id="KW-1133">Transmembrane helix</keyword>
<dbReference type="GeneID" id="89941842"/>
<gene>
    <name evidence="6" type="ORF">N656DRAFT_798094</name>
</gene>
<dbReference type="GO" id="GO:0016020">
    <property type="term" value="C:membrane"/>
    <property type="evidence" value="ECO:0007669"/>
    <property type="project" value="UniProtKB-SubCell"/>
</dbReference>